<dbReference type="AlphaFoldDB" id="E9CKT9"/>
<reference evidence="2" key="1">
    <citation type="journal article" date="2011" name="Genome Biol. Evol.">
        <title>Massive genomic decay in Serratia symbiotica, a recently evolved symbiont of aphids.</title>
        <authorList>
            <person name="Burke G.R."/>
            <person name="Moran N.A."/>
        </authorList>
    </citation>
    <scope>NUCLEOTIDE SEQUENCE [LARGE SCALE GENOMIC DNA]</scope>
    <source>
        <strain evidence="2">Tucson</strain>
    </source>
</reference>
<organism evidence="1 2">
    <name type="scientific">Serratia symbiotica str. Tucson</name>
    <dbReference type="NCBI Taxonomy" id="914128"/>
    <lineage>
        <taxon>Bacteria</taxon>
        <taxon>Pseudomonadati</taxon>
        <taxon>Pseudomonadota</taxon>
        <taxon>Gammaproteobacteria</taxon>
        <taxon>Enterobacterales</taxon>
        <taxon>Yersiniaceae</taxon>
        <taxon>Serratia</taxon>
        <taxon>Serratia symbiotica</taxon>
    </lineage>
</organism>
<accession>E9CKT9</accession>
<evidence type="ECO:0000313" key="1">
    <source>
        <dbReference type="EMBL" id="EFW12760.1"/>
    </source>
</evidence>
<gene>
    <name evidence="1" type="ORF">SSYM_0783</name>
</gene>
<evidence type="ECO:0000313" key="2">
    <source>
        <dbReference type="Proteomes" id="UP000013568"/>
    </source>
</evidence>
<dbReference type="HOGENOM" id="CLU_2693875_0_0_6"/>
<sequence>RKVSYGYQKQQDNVELGGGAGTNHRIELYGADWWHPEHGNGVIGQHGFCGRGVEWGDGQCGADLFLGAYFRGR</sequence>
<dbReference type="EMBL" id="GL636105">
    <property type="protein sequence ID" value="EFW12760.1"/>
    <property type="molecule type" value="Genomic_DNA"/>
</dbReference>
<keyword evidence="2" id="KW-1185">Reference proteome</keyword>
<feature type="non-terminal residue" evidence="1">
    <location>
        <position position="1"/>
    </location>
</feature>
<name>E9CKT9_9GAMM</name>
<protein>
    <submittedName>
        <fullName evidence="1">Putative holin protein of phage</fullName>
    </submittedName>
</protein>
<proteinExistence type="predicted"/>
<dbReference type="Proteomes" id="UP000013568">
    <property type="component" value="Unassembled WGS sequence"/>
</dbReference>